<accession>A0A2V5I3W2</accession>
<proteinExistence type="predicted"/>
<keyword evidence="1" id="KW-0812">Transmembrane</keyword>
<keyword evidence="3" id="KW-1185">Reference proteome</keyword>
<keyword evidence="1" id="KW-0472">Membrane</keyword>
<feature type="transmembrane region" description="Helical" evidence="1">
    <location>
        <begin position="58"/>
        <end position="77"/>
    </location>
</feature>
<reference evidence="2 3" key="1">
    <citation type="submission" date="2018-02" db="EMBL/GenBank/DDBJ databases">
        <title>The genomes of Aspergillus section Nigri reveals drivers in fungal speciation.</title>
        <authorList>
            <consortium name="DOE Joint Genome Institute"/>
            <person name="Vesth T.C."/>
            <person name="Nybo J."/>
            <person name="Theobald S."/>
            <person name="Brandl J."/>
            <person name="Frisvad J.C."/>
            <person name="Nielsen K.F."/>
            <person name="Lyhne E.K."/>
            <person name="Kogle M.E."/>
            <person name="Kuo A."/>
            <person name="Riley R."/>
            <person name="Clum A."/>
            <person name="Nolan M."/>
            <person name="Lipzen A."/>
            <person name="Salamov A."/>
            <person name="Henrissat B."/>
            <person name="Wiebenga A."/>
            <person name="De vries R.P."/>
            <person name="Grigoriev I.V."/>
            <person name="Mortensen U.H."/>
            <person name="Andersen M.R."/>
            <person name="Baker S.E."/>
        </authorList>
    </citation>
    <scope>NUCLEOTIDE SEQUENCE [LARGE SCALE GENOMIC DNA]</scope>
    <source>
        <strain evidence="2 3">CBS 114.80</strain>
    </source>
</reference>
<evidence type="ECO:0000256" key="1">
    <source>
        <dbReference type="SAM" id="Phobius"/>
    </source>
</evidence>
<dbReference type="Proteomes" id="UP000248817">
    <property type="component" value="Unassembled WGS sequence"/>
</dbReference>
<dbReference type="EMBL" id="KZ825543">
    <property type="protein sequence ID" value="PYI28673.1"/>
    <property type="molecule type" value="Genomic_DNA"/>
</dbReference>
<dbReference type="AlphaFoldDB" id="A0A2V5I3W2"/>
<gene>
    <name evidence="2" type="ORF">BP00DRAFT_254846</name>
</gene>
<keyword evidence="1" id="KW-1133">Transmembrane helix</keyword>
<organism evidence="2 3">
    <name type="scientific">Aspergillus indologenus CBS 114.80</name>
    <dbReference type="NCBI Taxonomy" id="1450541"/>
    <lineage>
        <taxon>Eukaryota</taxon>
        <taxon>Fungi</taxon>
        <taxon>Dikarya</taxon>
        <taxon>Ascomycota</taxon>
        <taxon>Pezizomycotina</taxon>
        <taxon>Eurotiomycetes</taxon>
        <taxon>Eurotiomycetidae</taxon>
        <taxon>Eurotiales</taxon>
        <taxon>Aspergillaceae</taxon>
        <taxon>Aspergillus</taxon>
        <taxon>Aspergillus subgen. Circumdati</taxon>
    </lineage>
</organism>
<protein>
    <submittedName>
        <fullName evidence="2">Uncharacterized protein</fullName>
    </submittedName>
</protein>
<evidence type="ECO:0000313" key="3">
    <source>
        <dbReference type="Proteomes" id="UP000248817"/>
    </source>
</evidence>
<evidence type="ECO:0000313" key="2">
    <source>
        <dbReference type="EMBL" id="PYI28673.1"/>
    </source>
</evidence>
<name>A0A2V5I3W2_9EURO</name>
<sequence>MHGDRVYSTCHCIGHSQGAGPPEETGKRPVSTLVLLFVVNAASSTAESPLIYSRVQEVEVLFIFYLFPFFFLCDKLAGRSIMMPPEAGT</sequence>